<sequence>MTVVDTTTAEHRVLELFGAVCADPDNPAVAAEADAALAEVDRLLALGVAQGPSTPER</sequence>
<reference evidence="1 2" key="1">
    <citation type="submission" date="2024-10" db="EMBL/GenBank/DDBJ databases">
        <title>The Natural Products Discovery Center: Release of the First 8490 Sequenced Strains for Exploring Actinobacteria Biosynthetic Diversity.</title>
        <authorList>
            <person name="Kalkreuter E."/>
            <person name="Kautsar S.A."/>
            <person name="Yang D."/>
            <person name="Bader C.D."/>
            <person name="Teijaro C.N."/>
            <person name="Fluegel L."/>
            <person name="Davis C.M."/>
            <person name="Simpson J.R."/>
            <person name="Lauterbach L."/>
            <person name="Steele A.D."/>
            <person name="Gui C."/>
            <person name="Meng S."/>
            <person name="Li G."/>
            <person name="Viehrig K."/>
            <person name="Ye F."/>
            <person name="Su P."/>
            <person name="Kiefer A.F."/>
            <person name="Nichols A."/>
            <person name="Cepeda A.J."/>
            <person name="Yan W."/>
            <person name="Fan B."/>
            <person name="Jiang Y."/>
            <person name="Adhikari A."/>
            <person name="Zheng C.-J."/>
            <person name="Schuster L."/>
            <person name="Cowan T.M."/>
            <person name="Smanski M.J."/>
            <person name="Chevrette M.G."/>
            <person name="De Carvalho L.P.S."/>
            <person name="Shen B."/>
        </authorList>
    </citation>
    <scope>NUCLEOTIDE SEQUENCE [LARGE SCALE GENOMIC DNA]</scope>
    <source>
        <strain evidence="1 2">NPDC049845</strain>
    </source>
</reference>
<protein>
    <submittedName>
        <fullName evidence="1">Uncharacterized protein</fullName>
    </submittedName>
</protein>
<keyword evidence="2" id="KW-1185">Reference proteome</keyword>
<dbReference type="Proteomes" id="UP001612812">
    <property type="component" value="Unassembled WGS sequence"/>
</dbReference>
<gene>
    <name evidence="1" type="ORF">ACIBP4_07395</name>
</gene>
<accession>A0ABW7ZGY3</accession>
<evidence type="ECO:0000313" key="1">
    <source>
        <dbReference type="EMBL" id="MFI7262109.1"/>
    </source>
</evidence>
<evidence type="ECO:0000313" key="2">
    <source>
        <dbReference type="Proteomes" id="UP001612812"/>
    </source>
</evidence>
<name>A0ABW7ZGY3_9ACTN</name>
<comment type="caution">
    <text evidence="1">The sequence shown here is derived from an EMBL/GenBank/DDBJ whole genome shotgun (WGS) entry which is preliminary data.</text>
</comment>
<dbReference type="EMBL" id="JBITLE010000002">
    <property type="protein sequence ID" value="MFI7262109.1"/>
    <property type="molecule type" value="Genomic_DNA"/>
</dbReference>
<proteinExistence type="predicted"/>
<organism evidence="1 2">
    <name type="scientific">Micromonospora maritima</name>
    <dbReference type="NCBI Taxonomy" id="986711"/>
    <lineage>
        <taxon>Bacteria</taxon>
        <taxon>Bacillati</taxon>
        <taxon>Actinomycetota</taxon>
        <taxon>Actinomycetes</taxon>
        <taxon>Micromonosporales</taxon>
        <taxon>Micromonosporaceae</taxon>
        <taxon>Micromonospora</taxon>
    </lineage>
</organism>
<dbReference type="RefSeq" id="WP_396756405.1">
    <property type="nucleotide sequence ID" value="NZ_JBITLA010000001.1"/>
</dbReference>